<dbReference type="PRINTS" id="PR00778">
    <property type="entry name" value="HTHARSR"/>
</dbReference>
<dbReference type="InterPro" id="IPR036388">
    <property type="entry name" value="WH-like_DNA-bd_sf"/>
</dbReference>
<dbReference type="Pfam" id="PF01022">
    <property type="entry name" value="HTH_5"/>
    <property type="match status" value="1"/>
</dbReference>
<dbReference type="CDD" id="cd00090">
    <property type="entry name" value="HTH_ARSR"/>
    <property type="match status" value="1"/>
</dbReference>
<dbReference type="GO" id="GO:0003700">
    <property type="term" value="F:DNA-binding transcription factor activity"/>
    <property type="evidence" value="ECO:0007669"/>
    <property type="project" value="InterPro"/>
</dbReference>
<dbReference type="Proteomes" id="UP000542674">
    <property type="component" value="Unassembled WGS sequence"/>
</dbReference>
<dbReference type="SUPFAM" id="SSF46785">
    <property type="entry name" value="Winged helix' DNA-binding domain"/>
    <property type="match status" value="1"/>
</dbReference>
<dbReference type="NCBIfam" id="NF033788">
    <property type="entry name" value="HTH_metalloreg"/>
    <property type="match status" value="1"/>
</dbReference>
<dbReference type="InterPro" id="IPR051081">
    <property type="entry name" value="HTH_MetalResp_TranReg"/>
</dbReference>
<keyword evidence="3" id="KW-0804">Transcription</keyword>
<dbReference type="PROSITE" id="PS50987">
    <property type="entry name" value="HTH_ARSR_2"/>
    <property type="match status" value="1"/>
</dbReference>
<sequence length="106" mass="11349">MTDEGVAISAECADYLAGLFKAMADPVRLRLLSIVLSHKDGEACVCELTNAFGLSQPTVSYHLKVLHQAGLVARERRGTWVYYRAVPEAIAEVAALVGGMDRVGTG</sequence>
<evidence type="ECO:0000256" key="3">
    <source>
        <dbReference type="ARBA" id="ARBA00023163"/>
    </source>
</evidence>
<keyword evidence="1" id="KW-0805">Transcription regulation</keyword>
<dbReference type="InterPro" id="IPR036390">
    <property type="entry name" value="WH_DNA-bd_sf"/>
</dbReference>
<keyword evidence="2" id="KW-0238">DNA-binding</keyword>
<dbReference type="SMART" id="SM00418">
    <property type="entry name" value="HTH_ARSR"/>
    <property type="match status" value="1"/>
</dbReference>
<accession>A0A7W7T6H8</accession>
<reference evidence="5 6" key="1">
    <citation type="submission" date="2020-08" db="EMBL/GenBank/DDBJ databases">
        <title>Sequencing the genomes of 1000 actinobacteria strains.</title>
        <authorList>
            <person name="Klenk H.-P."/>
        </authorList>
    </citation>
    <scope>NUCLEOTIDE SEQUENCE [LARGE SCALE GENOMIC DNA]</scope>
    <source>
        <strain evidence="5 6">DSM 45084</strain>
    </source>
</reference>
<dbReference type="EMBL" id="JACHJS010000001">
    <property type="protein sequence ID" value="MBB4967469.1"/>
    <property type="molecule type" value="Genomic_DNA"/>
</dbReference>
<evidence type="ECO:0000313" key="5">
    <source>
        <dbReference type="EMBL" id="MBB4967469.1"/>
    </source>
</evidence>
<gene>
    <name evidence="5" type="ORF">F4559_004828</name>
</gene>
<evidence type="ECO:0000256" key="1">
    <source>
        <dbReference type="ARBA" id="ARBA00023015"/>
    </source>
</evidence>
<comment type="caution">
    <text evidence="5">The sequence shown here is derived from an EMBL/GenBank/DDBJ whole genome shotgun (WGS) entry which is preliminary data.</text>
</comment>
<dbReference type="InterPro" id="IPR001845">
    <property type="entry name" value="HTH_ArsR_DNA-bd_dom"/>
</dbReference>
<dbReference type="PANTHER" id="PTHR33154:SF18">
    <property type="entry name" value="ARSENICAL RESISTANCE OPERON REPRESSOR"/>
    <property type="match status" value="1"/>
</dbReference>
<keyword evidence="6" id="KW-1185">Reference proteome</keyword>
<evidence type="ECO:0000259" key="4">
    <source>
        <dbReference type="PROSITE" id="PS50987"/>
    </source>
</evidence>
<evidence type="ECO:0000256" key="2">
    <source>
        <dbReference type="ARBA" id="ARBA00023125"/>
    </source>
</evidence>
<proteinExistence type="predicted"/>
<protein>
    <submittedName>
        <fullName evidence="5">ArsR family transcriptional regulator</fullName>
    </submittedName>
</protein>
<name>A0A7W7T6H8_9PSEU</name>
<dbReference type="InterPro" id="IPR011991">
    <property type="entry name" value="ArsR-like_HTH"/>
</dbReference>
<organism evidence="5 6">
    <name type="scientific">Saccharothrix violaceirubra</name>
    <dbReference type="NCBI Taxonomy" id="413306"/>
    <lineage>
        <taxon>Bacteria</taxon>
        <taxon>Bacillati</taxon>
        <taxon>Actinomycetota</taxon>
        <taxon>Actinomycetes</taxon>
        <taxon>Pseudonocardiales</taxon>
        <taxon>Pseudonocardiaceae</taxon>
        <taxon>Saccharothrix</taxon>
    </lineage>
</organism>
<dbReference type="AlphaFoldDB" id="A0A7W7T6H8"/>
<dbReference type="PANTHER" id="PTHR33154">
    <property type="entry name" value="TRANSCRIPTIONAL REGULATOR, ARSR FAMILY"/>
    <property type="match status" value="1"/>
</dbReference>
<feature type="domain" description="HTH arsR-type" evidence="4">
    <location>
        <begin position="8"/>
        <end position="105"/>
    </location>
</feature>
<dbReference type="RefSeq" id="WP_184672221.1">
    <property type="nucleotide sequence ID" value="NZ_BAABAI010000009.1"/>
</dbReference>
<dbReference type="GO" id="GO:0003677">
    <property type="term" value="F:DNA binding"/>
    <property type="evidence" value="ECO:0007669"/>
    <property type="project" value="UniProtKB-KW"/>
</dbReference>
<evidence type="ECO:0000313" key="6">
    <source>
        <dbReference type="Proteomes" id="UP000542674"/>
    </source>
</evidence>
<dbReference type="Gene3D" id="1.10.10.10">
    <property type="entry name" value="Winged helix-like DNA-binding domain superfamily/Winged helix DNA-binding domain"/>
    <property type="match status" value="1"/>
</dbReference>